<sequence length="112" mass="12109">MDEITEGMQGDTDKSAASDADREALKRQIADLKRDLAAVARTLSDRGIDFIDNLSDDDRESSRFSEFRHRGARAASAFGHGARKIADTPTQNSISTLMIIAGLGVVIGMLAR</sequence>
<feature type="region of interest" description="Disordered" evidence="1">
    <location>
        <begin position="1"/>
        <end position="21"/>
    </location>
</feature>
<feature type="compositionally biased region" description="Basic and acidic residues" evidence="1">
    <location>
        <begin position="11"/>
        <end position="21"/>
    </location>
</feature>
<evidence type="ECO:0000256" key="2">
    <source>
        <dbReference type="SAM" id="Phobius"/>
    </source>
</evidence>
<keyword evidence="2" id="KW-0812">Transmembrane</keyword>
<feature type="transmembrane region" description="Helical" evidence="2">
    <location>
        <begin position="93"/>
        <end position="111"/>
    </location>
</feature>
<evidence type="ECO:0000313" key="3">
    <source>
        <dbReference type="EMBL" id="PSH58508.1"/>
    </source>
</evidence>
<keyword evidence="2" id="KW-1133">Transmembrane helix</keyword>
<keyword evidence="2" id="KW-0472">Membrane</keyword>
<keyword evidence="4" id="KW-1185">Reference proteome</keyword>
<evidence type="ECO:0000313" key="4">
    <source>
        <dbReference type="Proteomes" id="UP000241158"/>
    </source>
</evidence>
<proteinExistence type="predicted"/>
<comment type="caution">
    <text evidence="3">The sequence shown here is derived from an EMBL/GenBank/DDBJ whole genome shotgun (WGS) entry which is preliminary data.</text>
</comment>
<dbReference type="RefSeq" id="WP_106716950.1">
    <property type="nucleotide sequence ID" value="NZ_JACHXT010000001.1"/>
</dbReference>
<name>A0A2P7AWC1_9HYPH</name>
<dbReference type="Proteomes" id="UP000241158">
    <property type="component" value="Unassembled WGS sequence"/>
</dbReference>
<accession>A0A2P7AWC1</accession>
<dbReference type="EMBL" id="PGGN01000002">
    <property type="protein sequence ID" value="PSH58508.1"/>
    <property type="molecule type" value="Genomic_DNA"/>
</dbReference>
<dbReference type="OrthoDB" id="8116694at2"/>
<protein>
    <recommendedName>
        <fullName evidence="5">DUF883 domain-containing protein</fullName>
    </recommendedName>
</protein>
<reference evidence="4" key="1">
    <citation type="submission" date="2017-11" db="EMBL/GenBank/DDBJ databases">
        <authorList>
            <person name="Kuznetsova I."/>
            <person name="Sazanova A."/>
            <person name="Chirak E."/>
            <person name="Safronova V."/>
            <person name="Willems A."/>
        </authorList>
    </citation>
    <scope>NUCLEOTIDE SEQUENCE [LARGE SCALE GENOMIC DNA]</scope>
    <source>
        <strain evidence="4">PEPV15</strain>
    </source>
</reference>
<dbReference type="AlphaFoldDB" id="A0A2P7AWC1"/>
<gene>
    <name evidence="3" type="ORF">CU100_13030</name>
</gene>
<evidence type="ECO:0000256" key="1">
    <source>
        <dbReference type="SAM" id="MobiDB-lite"/>
    </source>
</evidence>
<organism evidence="3 4">
    <name type="scientific">Phyllobacterium endophyticum</name>
    <dbReference type="NCBI Taxonomy" id="1149773"/>
    <lineage>
        <taxon>Bacteria</taxon>
        <taxon>Pseudomonadati</taxon>
        <taxon>Pseudomonadota</taxon>
        <taxon>Alphaproteobacteria</taxon>
        <taxon>Hyphomicrobiales</taxon>
        <taxon>Phyllobacteriaceae</taxon>
        <taxon>Phyllobacterium</taxon>
    </lineage>
</organism>
<evidence type="ECO:0008006" key="5">
    <source>
        <dbReference type="Google" id="ProtNLM"/>
    </source>
</evidence>